<dbReference type="SMART" id="SM00232">
    <property type="entry name" value="JAB_MPN"/>
    <property type="match status" value="1"/>
</dbReference>
<dbReference type="AlphaFoldDB" id="A0A8B8GQ04"/>
<comment type="function">
    <text evidence="3">Component of the COP9 signalosome complex (CSN), a complex involved in various cellular and developmental processes.</text>
</comment>
<sequence length="318" mass="36097">MENTNVDMEVDEVQDNVIATNVTGSVSISLHPLVILNISEHWTRLTAQVGNSVPTLGALIGKQKDRTIEIMNSFELSYNILEDSSLIIDRDYYNSKEEQFKQVFCDLDFLGWYITGTGSSKPSLRDIEVHQQITKIADCPIFLKMDPHGGHTDLPVKVYESVIDLIKGDTKMLFVELTYTLSTEDAERIGVDHVARMSSNDAQENSLVAETLTVQFNAIKMLQSRVKLLLEYLKETKNSEIPINNEILREFVSLCHRLPVMESGEFYRELYTHCNDVALIAYLGVLTKCSNEVNNYCNKFNALFDRQVVGRKVKALFL</sequence>
<dbReference type="PANTHER" id="PTHR10540">
    <property type="entry name" value="EUKARYOTIC TRANSLATION INITIATION FACTOR 3 SUBUNIT F-RELATED"/>
    <property type="match status" value="1"/>
</dbReference>
<feature type="domain" description="MPN" evidence="4">
    <location>
        <begin position="28"/>
        <end position="165"/>
    </location>
</feature>
<dbReference type="Gene3D" id="3.40.140.10">
    <property type="entry name" value="Cytidine Deaminase, domain 2"/>
    <property type="match status" value="1"/>
</dbReference>
<comment type="similarity">
    <text evidence="1 3">Belongs to the peptidase M67A family. CSN6 subfamily.</text>
</comment>
<reference evidence="6" key="1">
    <citation type="submission" date="2025-08" db="UniProtKB">
        <authorList>
            <consortium name="RefSeq"/>
        </authorList>
    </citation>
    <scope>IDENTIFICATION</scope>
    <source>
        <tissue evidence="6">Whole body</tissue>
    </source>
</reference>
<dbReference type="CDD" id="cd08063">
    <property type="entry name" value="MPN_CSN6"/>
    <property type="match status" value="1"/>
</dbReference>
<protein>
    <recommendedName>
        <fullName evidence="2 3">COP9 signalosome complex subunit 6</fullName>
    </recommendedName>
</protein>
<evidence type="ECO:0000256" key="3">
    <source>
        <dbReference type="RuleBase" id="RU367006"/>
    </source>
</evidence>
<evidence type="ECO:0000256" key="2">
    <source>
        <dbReference type="ARBA" id="ARBA00014871"/>
    </source>
</evidence>
<dbReference type="GO" id="GO:0000338">
    <property type="term" value="P:protein deneddylation"/>
    <property type="evidence" value="ECO:0007669"/>
    <property type="project" value="InterPro"/>
</dbReference>
<evidence type="ECO:0000259" key="4">
    <source>
        <dbReference type="PROSITE" id="PS50249"/>
    </source>
</evidence>
<dbReference type="GO" id="GO:0008180">
    <property type="term" value="C:COP9 signalosome"/>
    <property type="evidence" value="ECO:0007669"/>
    <property type="project" value="UniProtKB-UniRule"/>
</dbReference>
<keyword evidence="3" id="KW-0963">Cytoplasm</keyword>
<gene>
    <name evidence="6" type="primary">LOC112694036</name>
</gene>
<dbReference type="InterPro" id="IPR024969">
    <property type="entry name" value="EIF3F/CSN6-like_C"/>
</dbReference>
<dbReference type="CTD" id="42661"/>
<comment type="subcellular location">
    <subcellularLocation>
        <location evidence="3">Cytoplasm</location>
    </subcellularLocation>
    <subcellularLocation>
        <location evidence="3">Nucleus</location>
    </subcellularLocation>
</comment>
<dbReference type="Pfam" id="PF01398">
    <property type="entry name" value="JAB"/>
    <property type="match status" value="1"/>
</dbReference>
<keyword evidence="5" id="KW-1185">Reference proteome</keyword>
<evidence type="ECO:0000313" key="5">
    <source>
        <dbReference type="Proteomes" id="UP000694846"/>
    </source>
</evidence>
<accession>A0A8B8GQ04</accession>
<dbReference type="PANTHER" id="PTHR10540:SF8">
    <property type="entry name" value="COP9 SIGNALOSOME COMPLEX SUBUNIT 6"/>
    <property type="match status" value="1"/>
</dbReference>
<dbReference type="OrthoDB" id="1378at2759"/>
<dbReference type="InterPro" id="IPR000555">
    <property type="entry name" value="JAMM/MPN+_dom"/>
</dbReference>
<dbReference type="GO" id="GO:0008237">
    <property type="term" value="F:metallopeptidase activity"/>
    <property type="evidence" value="ECO:0007669"/>
    <property type="project" value="InterPro"/>
</dbReference>
<dbReference type="FunFam" id="3.40.140.10:FF:000075">
    <property type="entry name" value="COP9 signalosome complex subunit 6"/>
    <property type="match status" value="1"/>
</dbReference>
<keyword evidence="3" id="KW-0539">Nucleus</keyword>
<dbReference type="GeneID" id="112694036"/>
<dbReference type="Proteomes" id="UP000694846">
    <property type="component" value="Unplaced"/>
</dbReference>
<evidence type="ECO:0000313" key="6">
    <source>
        <dbReference type="RefSeq" id="XP_025425153.1"/>
    </source>
</evidence>
<dbReference type="InterPro" id="IPR037518">
    <property type="entry name" value="MPN"/>
</dbReference>
<dbReference type="Pfam" id="PF13012">
    <property type="entry name" value="MitMem_reg"/>
    <property type="match status" value="1"/>
</dbReference>
<proteinExistence type="inferred from homology"/>
<evidence type="ECO:0000256" key="1">
    <source>
        <dbReference type="ARBA" id="ARBA00010893"/>
    </source>
</evidence>
<organism evidence="5 6">
    <name type="scientific">Sipha flava</name>
    <name type="common">yellow sugarcane aphid</name>
    <dbReference type="NCBI Taxonomy" id="143950"/>
    <lineage>
        <taxon>Eukaryota</taxon>
        <taxon>Metazoa</taxon>
        <taxon>Ecdysozoa</taxon>
        <taxon>Arthropoda</taxon>
        <taxon>Hexapoda</taxon>
        <taxon>Insecta</taxon>
        <taxon>Pterygota</taxon>
        <taxon>Neoptera</taxon>
        <taxon>Paraneoptera</taxon>
        <taxon>Hemiptera</taxon>
        <taxon>Sternorrhyncha</taxon>
        <taxon>Aphidomorpha</taxon>
        <taxon>Aphidoidea</taxon>
        <taxon>Aphididae</taxon>
        <taxon>Sipha</taxon>
    </lineage>
</organism>
<dbReference type="GO" id="GO:0005737">
    <property type="term" value="C:cytoplasm"/>
    <property type="evidence" value="ECO:0007669"/>
    <property type="project" value="UniProtKB-SubCell"/>
</dbReference>
<dbReference type="PROSITE" id="PS50249">
    <property type="entry name" value="MPN"/>
    <property type="match status" value="1"/>
</dbReference>
<dbReference type="RefSeq" id="XP_025425153.1">
    <property type="nucleotide sequence ID" value="XM_025569368.1"/>
</dbReference>
<name>A0A8B8GQ04_9HEMI</name>
<keyword evidence="3" id="KW-0736">Signalosome</keyword>
<dbReference type="InterPro" id="IPR033859">
    <property type="entry name" value="MPN_CSN6"/>
</dbReference>